<dbReference type="AlphaFoldDB" id="A0A5N5XB84"/>
<dbReference type="Pfam" id="PF08530">
    <property type="entry name" value="PepX_C"/>
    <property type="match status" value="1"/>
</dbReference>
<dbReference type="OrthoDB" id="416441at2759"/>
<dbReference type="Gene3D" id="2.60.120.260">
    <property type="entry name" value="Galactose-binding domain-like"/>
    <property type="match status" value="1"/>
</dbReference>
<evidence type="ECO:0000256" key="1">
    <source>
        <dbReference type="ARBA" id="ARBA00022801"/>
    </source>
</evidence>
<dbReference type="InterPro" id="IPR005674">
    <property type="entry name" value="CocE/Ser_esterase"/>
</dbReference>
<name>A0A5N5XB84_9EURO</name>
<reference evidence="3 4" key="1">
    <citation type="submission" date="2019-04" db="EMBL/GenBank/DDBJ databases">
        <title>Friends and foes A comparative genomics study of 23 Aspergillus species from section Flavi.</title>
        <authorList>
            <consortium name="DOE Joint Genome Institute"/>
            <person name="Kjaerbolling I."/>
            <person name="Vesth T."/>
            <person name="Frisvad J.C."/>
            <person name="Nybo J.L."/>
            <person name="Theobald S."/>
            <person name="Kildgaard S."/>
            <person name="Isbrandt T."/>
            <person name="Kuo A."/>
            <person name="Sato A."/>
            <person name="Lyhne E.K."/>
            <person name="Kogle M.E."/>
            <person name="Wiebenga A."/>
            <person name="Kun R.S."/>
            <person name="Lubbers R.J."/>
            <person name="Makela M.R."/>
            <person name="Barry K."/>
            <person name="Chovatia M."/>
            <person name="Clum A."/>
            <person name="Daum C."/>
            <person name="Haridas S."/>
            <person name="He G."/>
            <person name="LaButti K."/>
            <person name="Lipzen A."/>
            <person name="Mondo S."/>
            <person name="Riley R."/>
            <person name="Salamov A."/>
            <person name="Simmons B.A."/>
            <person name="Magnuson J.K."/>
            <person name="Henrissat B."/>
            <person name="Mortensen U.H."/>
            <person name="Larsen T.O."/>
            <person name="Devries R.P."/>
            <person name="Grigoriev I.V."/>
            <person name="Machida M."/>
            <person name="Baker S.E."/>
            <person name="Andersen M.R."/>
        </authorList>
    </citation>
    <scope>NUCLEOTIDE SEQUENCE [LARGE SCALE GENOMIC DNA]</scope>
    <source>
        <strain evidence="3 4">CBS 151.66</strain>
    </source>
</reference>
<evidence type="ECO:0000313" key="4">
    <source>
        <dbReference type="Proteomes" id="UP000326565"/>
    </source>
</evidence>
<dbReference type="PANTHER" id="PTHR43056">
    <property type="entry name" value="PEPTIDASE S9 PROLYL OLIGOPEPTIDASE"/>
    <property type="match status" value="1"/>
</dbReference>
<dbReference type="InterPro" id="IPR050585">
    <property type="entry name" value="Xaa-Pro_dipeptidyl-ppase/CocE"/>
</dbReference>
<dbReference type="SUPFAM" id="SSF49785">
    <property type="entry name" value="Galactose-binding domain-like"/>
    <property type="match status" value="1"/>
</dbReference>
<proteinExistence type="predicted"/>
<evidence type="ECO:0000313" key="3">
    <source>
        <dbReference type="EMBL" id="KAB8077916.1"/>
    </source>
</evidence>
<feature type="domain" description="Xaa-Pro dipeptidyl-peptidase C-terminal" evidence="2">
    <location>
        <begin position="320"/>
        <end position="572"/>
    </location>
</feature>
<dbReference type="NCBIfam" id="TIGR00976">
    <property type="entry name" value="CocE_NonD"/>
    <property type="match status" value="1"/>
</dbReference>
<dbReference type="EMBL" id="ML732163">
    <property type="protein sequence ID" value="KAB8077916.1"/>
    <property type="molecule type" value="Genomic_DNA"/>
</dbReference>
<dbReference type="InterPro" id="IPR008979">
    <property type="entry name" value="Galactose-bd-like_sf"/>
</dbReference>
<dbReference type="InterPro" id="IPR013736">
    <property type="entry name" value="Xaa-Pro_dipept_C"/>
</dbReference>
<dbReference type="PANTHER" id="PTHR43056:SF10">
    <property type="entry name" value="COCE_NOND FAMILY, PUTATIVE (AFU_ORTHOLOGUE AFUA_7G00600)-RELATED"/>
    <property type="match status" value="1"/>
</dbReference>
<dbReference type="Proteomes" id="UP000326565">
    <property type="component" value="Unassembled WGS sequence"/>
</dbReference>
<keyword evidence="4" id="KW-1185">Reference proteome</keyword>
<dbReference type="Gene3D" id="3.40.50.1820">
    <property type="entry name" value="alpha/beta hydrolase"/>
    <property type="match status" value="1"/>
</dbReference>
<dbReference type="InterPro" id="IPR000383">
    <property type="entry name" value="Xaa-Pro-like_dom"/>
</dbReference>
<protein>
    <submittedName>
        <fullName evidence="3">Alpha/beta-hydrolase</fullName>
    </submittedName>
</protein>
<keyword evidence="1 3" id="KW-0378">Hydrolase</keyword>
<sequence length="605" mass="68470">MPNHIRDIHSIDEESFTFIFEKNVSVPLKNGGVIRCNVYRPKSSDRTQKFPVLPTYGPYGKDIQYKYFHPQRFAEVYPAHQTEHSAWETPTPEYWTSHGYVVVRADEIGIGQSPGLMDIFSASTVDEYCELIEWAPEQEWSSGKVGLLGISYYVTQQWHVAARQPKGLVVAVPWEGFTDPYRDATRHGGILSNGFFDVWWPRQVESNQYGLPGRAARNWGDDTIEGDLTAEELAANRTELHSVLLERRFRDHESFASMAIHLEDIKIPILSVANWGGYLLHLRGNVQGFLHAGSELKYLRFIVGRHDLPFYYPEEVELQRSFLDAFLKDDDRIGWSKKGEVPSVNLVLRKGDVGYNNPEAEKSFFRRAENGWPIARTKYRNYFLHPDGTLEPEGRVISDLDKRSYTAPGKGDTSDTVSFTTSPFENETEVTGHIVAHLNASMSRIHGETTPTDIDLFVALRHLGPQGTEILYTGTVGDPVPVAKGFLRKRYRDYCSTDTQPVLLNEVYAIDIELWPANVVVEEGGKLVLEISSGDTPGTGVFRHDNSIDRAEPVFKGNNHVHIGPDYSNYITLPIIPALEANENWHRQWVYLISHSKRVGTSGSS</sequence>
<evidence type="ECO:0000259" key="2">
    <source>
        <dbReference type="SMART" id="SM00939"/>
    </source>
</evidence>
<dbReference type="Gene3D" id="1.10.3020.20">
    <property type="match status" value="1"/>
</dbReference>
<organism evidence="3 4">
    <name type="scientific">Aspergillus leporis</name>
    <dbReference type="NCBI Taxonomy" id="41062"/>
    <lineage>
        <taxon>Eukaryota</taxon>
        <taxon>Fungi</taxon>
        <taxon>Dikarya</taxon>
        <taxon>Ascomycota</taxon>
        <taxon>Pezizomycotina</taxon>
        <taxon>Eurotiomycetes</taxon>
        <taxon>Eurotiomycetidae</taxon>
        <taxon>Eurotiales</taxon>
        <taxon>Aspergillaceae</taxon>
        <taxon>Aspergillus</taxon>
        <taxon>Aspergillus subgen. Circumdati</taxon>
    </lineage>
</organism>
<dbReference type="InterPro" id="IPR029058">
    <property type="entry name" value="AB_hydrolase_fold"/>
</dbReference>
<dbReference type="SUPFAM" id="SSF53474">
    <property type="entry name" value="alpha/beta-Hydrolases"/>
    <property type="match status" value="1"/>
</dbReference>
<dbReference type="SMART" id="SM00939">
    <property type="entry name" value="PepX_C"/>
    <property type="match status" value="1"/>
</dbReference>
<dbReference type="Pfam" id="PF02129">
    <property type="entry name" value="Peptidase_S15"/>
    <property type="match status" value="1"/>
</dbReference>
<accession>A0A5N5XB84</accession>
<gene>
    <name evidence="3" type="ORF">BDV29DRAFT_197916</name>
</gene>
<dbReference type="GO" id="GO:0008239">
    <property type="term" value="F:dipeptidyl-peptidase activity"/>
    <property type="evidence" value="ECO:0007669"/>
    <property type="project" value="InterPro"/>
</dbReference>